<accession>A0AAI8YK15</accession>
<dbReference type="GO" id="GO:0003847">
    <property type="term" value="F:1-alkyl-2-acetylglycerophosphocholine esterase activity"/>
    <property type="evidence" value="ECO:0007669"/>
    <property type="project" value="UniProtKB-UniRule"/>
</dbReference>
<evidence type="ECO:0000256" key="5">
    <source>
        <dbReference type="SAM" id="MobiDB-lite"/>
    </source>
</evidence>
<feature type="region of interest" description="Disordered" evidence="5">
    <location>
        <begin position="537"/>
        <end position="576"/>
    </location>
</feature>
<dbReference type="PANTHER" id="PTHR10272:SF7">
    <property type="entry name" value="PHOSPHOLIPASE-RELATED"/>
    <property type="match status" value="1"/>
</dbReference>
<feature type="compositionally biased region" description="Basic and acidic residues" evidence="5">
    <location>
        <begin position="470"/>
        <end position="488"/>
    </location>
</feature>
<feature type="region of interest" description="Disordered" evidence="5">
    <location>
        <begin position="469"/>
        <end position="511"/>
    </location>
</feature>
<reference evidence="6" key="1">
    <citation type="submission" date="2023-10" db="EMBL/GenBank/DDBJ databases">
        <authorList>
            <person name="Hackl T."/>
        </authorList>
    </citation>
    <scope>NUCLEOTIDE SEQUENCE</scope>
</reference>
<dbReference type="SUPFAM" id="SSF53474">
    <property type="entry name" value="alpha/beta-Hydrolases"/>
    <property type="match status" value="1"/>
</dbReference>
<protein>
    <recommendedName>
        <fullName evidence="4">Putative phospholipase</fullName>
        <ecNumber evidence="4">3.1.1.47</ecNumber>
    </recommendedName>
</protein>
<organism evidence="6 7">
    <name type="scientific">Anthostomella pinea</name>
    <dbReference type="NCBI Taxonomy" id="933095"/>
    <lineage>
        <taxon>Eukaryota</taxon>
        <taxon>Fungi</taxon>
        <taxon>Dikarya</taxon>
        <taxon>Ascomycota</taxon>
        <taxon>Pezizomycotina</taxon>
        <taxon>Sordariomycetes</taxon>
        <taxon>Xylariomycetidae</taxon>
        <taxon>Xylariales</taxon>
        <taxon>Xylariaceae</taxon>
        <taxon>Anthostomella</taxon>
    </lineage>
</organism>
<comment type="similarity">
    <text evidence="4">Belongs to the serine esterase family.</text>
</comment>
<proteinExistence type="inferred from homology"/>
<evidence type="ECO:0000313" key="7">
    <source>
        <dbReference type="Proteomes" id="UP001295740"/>
    </source>
</evidence>
<dbReference type="InterPro" id="IPR029058">
    <property type="entry name" value="AB_hydrolase_fold"/>
</dbReference>
<feature type="compositionally biased region" description="Basic and acidic residues" evidence="5">
    <location>
        <begin position="495"/>
        <end position="511"/>
    </location>
</feature>
<keyword evidence="1 4" id="KW-0378">Hydrolase</keyword>
<sequence length="576" mass="63100">MAQPAGTASTDKWSFFPRLNPVPRFPEYSGPYQVGTVDVEIPVSELDSPAPAPDNTAEIETVQFRVYYPCHPDSRGKRITWLPAPQRDHLSAYMQFLGVGNFMAQAVSFLPRHLYYTTIPAIKNAPVLEPETSNKRWPTAIFSHGLGGSRNAYSQFVGSLASHGVVVFCPDHRDGSPVISYVRIPSEQDRYLIRNTRRVIPYQRISHDPTEEVHELRNKQLRIRLWELGLVHDAILGMDKGSPLTNLNKTTPSLDQFVNRLHIHEPGSLIFAGHSFGAASVVQLLKSTYYSGRPELSSMASPLYTPSRDSALCRQITPRNVTILLDMWCFPLLAKSTKPLFDLPLPAYDSTGAETATPAPGGPAILAVESEHFYKWTEHLHTSARVLSPRPSAPHVEAAAFDQPGGRLPTPNFFYVQRSAHLNQSDFGVLFPWVTHKVFGSEDPEGVMRLNVRAALQVLRVNGVAVARTGRGDLGDGGEDARTGKGETDESDGDAAMREKGSVDGKSDDRAILDRSGSAGVEGWRFIDIVGMGEVADKDGKVKRDDEAVDEQESEMAGVLEPGVAEDGKGGKGALP</sequence>
<evidence type="ECO:0000256" key="2">
    <source>
        <dbReference type="ARBA" id="ARBA00022963"/>
    </source>
</evidence>
<dbReference type="Proteomes" id="UP001295740">
    <property type="component" value="Unassembled WGS sequence"/>
</dbReference>
<evidence type="ECO:0000256" key="3">
    <source>
        <dbReference type="ARBA" id="ARBA00023098"/>
    </source>
</evidence>
<name>A0AAI8YK15_9PEZI</name>
<keyword evidence="3 4" id="KW-0443">Lipid metabolism</keyword>
<dbReference type="GO" id="GO:0016042">
    <property type="term" value="P:lipid catabolic process"/>
    <property type="evidence" value="ECO:0007669"/>
    <property type="project" value="UniProtKB-KW"/>
</dbReference>
<dbReference type="PIRSF" id="PIRSF018169">
    <property type="entry name" value="PAF_acetylhydrolase"/>
    <property type="match status" value="1"/>
</dbReference>
<evidence type="ECO:0000256" key="1">
    <source>
        <dbReference type="ARBA" id="ARBA00022801"/>
    </source>
</evidence>
<keyword evidence="7" id="KW-1185">Reference proteome</keyword>
<dbReference type="InterPro" id="IPR016715">
    <property type="entry name" value="PAF_acetylhydro_eukaryote"/>
</dbReference>
<evidence type="ECO:0000313" key="6">
    <source>
        <dbReference type="EMBL" id="CAJ2507577.1"/>
    </source>
</evidence>
<keyword evidence="2 4" id="KW-0442">Lipid degradation</keyword>
<dbReference type="EC" id="3.1.1.47" evidence="4"/>
<dbReference type="PANTHER" id="PTHR10272">
    <property type="entry name" value="PLATELET-ACTIVATING FACTOR ACETYLHYDROLASE"/>
    <property type="match status" value="1"/>
</dbReference>
<dbReference type="AlphaFoldDB" id="A0AAI8YK15"/>
<feature type="compositionally biased region" description="Basic and acidic residues" evidence="5">
    <location>
        <begin position="537"/>
        <end position="546"/>
    </location>
</feature>
<dbReference type="Gene3D" id="3.40.50.1820">
    <property type="entry name" value="alpha/beta hydrolase"/>
    <property type="match status" value="1"/>
</dbReference>
<evidence type="ECO:0000256" key="4">
    <source>
        <dbReference type="PIRNR" id="PIRNR018169"/>
    </source>
</evidence>
<comment type="catalytic activity">
    <reaction evidence="4">
        <text>a 1-O-alkyl-2-acetyl-sn-glycero-3-phosphocholine + H2O = a 1-O-alkyl-sn-glycero-3-phosphocholine + acetate + H(+)</text>
        <dbReference type="Rhea" id="RHEA:17777"/>
        <dbReference type="ChEBI" id="CHEBI:15377"/>
        <dbReference type="ChEBI" id="CHEBI:15378"/>
        <dbReference type="ChEBI" id="CHEBI:30089"/>
        <dbReference type="ChEBI" id="CHEBI:30909"/>
        <dbReference type="ChEBI" id="CHEBI:36707"/>
        <dbReference type="EC" id="3.1.1.47"/>
    </reaction>
</comment>
<gene>
    <name evidence="6" type="ORF">KHLLAP_LOCUS8045</name>
</gene>
<dbReference type="EMBL" id="CAUWAG010000010">
    <property type="protein sequence ID" value="CAJ2507577.1"/>
    <property type="molecule type" value="Genomic_DNA"/>
</dbReference>
<dbReference type="Pfam" id="PF03403">
    <property type="entry name" value="PAF-AH_p_II"/>
    <property type="match status" value="1"/>
</dbReference>
<comment type="caution">
    <text evidence="6">The sequence shown here is derived from an EMBL/GenBank/DDBJ whole genome shotgun (WGS) entry which is preliminary data.</text>
</comment>